<keyword evidence="2" id="KW-1185">Reference proteome</keyword>
<evidence type="ECO:0000313" key="2">
    <source>
        <dbReference type="Proteomes" id="UP000324222"/>
    </source>
</evidence>
<organism evidence="1 2">
    <name type="scientific">Portunus trituberculatus</name>
    <name type="common">Swimming crab</name>
    <name type="synonym">Neptunus trituberculatus</name>
    <dbReference type="NCBI Taxonomy" id="210409"/>
    <lineage>
        <taxon>Eukaryota</taxon>
        <taxon>Metazoa</taxon>
        <taxon>Ecdysozoa</taxon>
        <taxon>Arthropoda</taxon>
        <taxon>Crustacea</taxon>
        <taxon>Multicrustacea</taxon>
        <taxon>Malacostraca</taxon>
        <taxon>Eumalacostraca</taxon>
        <taxon>Eucarida</taxon>
        <taxon>Decapoda</taxon>
        <taxon>Pleocyemata</taxon>
        <taxon>Brachyura</taxon>
        <taxon>Eubrachyura</taxon>
        <taxon>Portunoidea</taxon>
        <taxon>Portunidae</taxon>
        <taxon>Portuninae</taxon>
        <taxon>Portunus</taxon>
    </lineage>
</organism>
<protein>
    <submittedName>
        <fullName evidence="1">Uncharacterized protein</fullName>
    </submittedName>
</protein>
<accession>A0A5B7I727</accession>
<dbReference type="EMBL" id="VSRR010043916">
    <property type="protein sequence ID" value="MPC76668.1"/>
    <property type="molecule type" value="Genomic_DNA"/>
</dbReference>
<dbReference type="Proteomes" id="UP000324222">
    <property type="component" value="Unassembled WGS sequence"/>
</dbReference>
<reference evidence="1 2" key="1">
    <citation type="submission" date="2019-05" db="EMBL/GenBank/DDBJ databases">
        <title>Another draft genome of Portunus trituberculatus and its Hox gene families provides insights of decapod evolution.</title>
        <authorList>
            <person name="Jeong J.-H."/>
            <person name="Song I."/>
            <person name="Kim S."/>
            <person name="Choi T."/>
            <person name="Kim D."/>
            <person name="Ryu S."/>
            <person name="Kim W."/>
        </authorList>
    </citation>
    <scope>NUCLEOTIDE SEQUENCE [LARGE SCALE GENOMIC DNA]</scope>
    <source>
        <tissue evidence="1">Muscle</tissue>
    </source>
</reference>
<sequence length="87" mass="9891">MVRLENMVRMQVQGRGTEVSVSWSWSSVCQIHVSFHTFLPRQRKKCEGQHVSDGRFEVLMFAVLVRVTPRLTLAGYLLLGSLPDSEA</sequence>
<comment type="caution">
    <text evidence="1">The sequence shown here is derived from an EMBL/GenBank/DDBJ whole genome shotgun (WGS) entry which is preliminary data.</text>
</comment>
<evidence type="ECO:0000313" key="1">
    <source>
        <dbReference type="EMBL" id="MPC76668.1"/>
    </source>
</evidence>
<name>A0A5B7I727_PORTR</name>
<proteinExistence type="predicted"/>
<gene>
    <name evidence="1" type="ORF">E2C01_071092</name>
</gene>
<dbReference type="AlphaFoldDB" id="A0A5B7I727"/>